<dbReference type="KEGG" id="rhoz:GXP67_07125"/>
<evidence type="ECO:0000313" key="3">
    <source>
        <dbReference type="Proteomes" id="UP000480178"/>
    </source>
</evidence>
<sequence>MLGYIFLFITALFYVGLAMLTSSRPSMAGDAGMGYGLVLVLLGIGFAVNSLILTLVITARGGFNWIFHDTSLRTAIVLLFWLFISITIFSCAVFKWEWHTDTTYPQFLHWLAIGHGQLWIPLLWLTVCFFSLNTGLQSTVPASTFKIPFWVGFSICTVFSGGLLVGYLRDSAKAQAAEIASRMEQEDRWHQENLNQIAAYKPEDPLINILGFSGRYQPEDIKKAALAKIKAHPDWETKLLELLKNEYYYREVYTFLDGNMVDHPEQFAEPLNQNIVWMATSIKDDIKNSNNLQHWSFDNYNIERLLRAIDDQFMNKGVDFYPTVVKLSQALKTTPPEQFKGVHFTVADVVESWLKRHKK</sequence>
<feature type="transmembrane region" description="Helical" evidence="1">
    <location>
        <begin position="147"/>
        <end position="168"/>
    </location>
</feature>
<dbReference type="RefSeq" id="WP_162442499.1">
    <property type="nucleotide sequence ID" value="NZ_CP048222.1"/>
</dbReference>
<keyword evidence="1" id="KW-0812">Transmembrane</keyword>
<feature type="transmembrane region" description="Helical" evidence="1">
    <location>
        <begin position="38"/>
        <end position="63"/>
    </location>
</feature>
<feature type="transmembrane region" description="Helical" evidence="1">
    <location>
        <begin position="116"/>
        <end position="135"/>
    </location>
</feature>
<evidence type="ECO:0000256" key="1">
    <source>
        <dbReference type="SAM" id="Phobius"/>
    </source>
</evidence>
<feature type="transmembrane region" description="Helical" evidence="1">
    <location>
        <begin position="75"/>
        <end position="96"/>
    </location>
</feature>
<organism evidence="2 3">
    <name type="scientific">Rhodocytophaga rosea</name>
    <dbReference type="NCBI Taxonomy" id="2704465"/>
    <lineage>
        <taxon>Bacteria</taxon>
        <taxon>Pseudomonadati</taxon>
        <taxon>Bacteroidota</taxon>
        <taxon>Cytophagia</taxon>
        <taxon>Cytophagales</taxon>
        <taxon>Rhodocytophagaceae</taxon>
        <taxon>Rhodocytophaga</taxon>
    </lineage>
</organism>
<dbReference type="Proteomes" id="UP000480178">
    <property type="component" value="Chromosome"/>
</dbReference>
<keyword evidence="1" id="KW-1133">Transmembrane helix</keyword>
<keyword evidence="3" id="KW-1185">Reference proteome</keyword>
<protein>
    <submittedName>
        <fullName evidence="2">Uncharacterized protein</fullName>
    </submittedName>
</protein>
<evidence type="ECO:0000313" key="2">
    <source>
        <dbReference type="EMBL" id="QHT66445.1"/>
    </source>
</evidence>
<reference evidence="2 3" key="1">
    <citation type="submission" date="2020-01" db="EMBL/GenBank/DDBJ databases">
        <authorList>
            <person name="Kim M.K."/>
        </authorList>
    </citation>
    <scope>NUCLEOTIDE SEQUENCE [LARGE SCALE GENOMIC DNA]</scope>
    <source>
        <strain evidence="2 3">172606-1</strain>
    </source>
</reference>
<gene>
    <name evidence="2" type="ORF">GXP67_07125</name>
</gene>
<keyword evidence="1" id="KW-0472">Membrane</keyword>
<accession>A0A6C0GEN7</accession>
<proteinExistence type="predicted"/>
<dbReference type="AlphaFoldDB" id="A0A6C0GEN7"/>
<name>A0A6C0GEN7_9BACT</name>
<dbReference type="EMBL" id="CP048222">
    <property type="protein sequence ID" value="QHT66445.1"/>
    <property type="molecule type" value="Genomic_DNA"/>
</dbReference>